<feature type="transmembrane region" description="Helical" evidence="2">
    <location>
        <begin position="85"/>
        <end position="103"/>
    </location>
</feature>
<evidence type="ECO:0000256" key="2">
    <source>
        <dbReference type="SAM" id="Phobius"/>
    </source>
</evidence>
<dbReference type="KEGG" id="acab:QRX50_13240"/>
<organism evidence="3 4">
    <name type="scientific">Amycolatopsis carbonis</name>
    <dbReference type="NCBI Taxonomy" id="715471"/>
    <lineage>
        <taxon>Bacteria</taxon>
        <taxon>Bacillati</taxon>
        <taxon>Actinomycetota</taxon>
        <taxon>Actinomycetes</taxon>
        <taxon>Pseudonocardiales</taxon>
        <taxon>Pseudonocardiaceae</taxon>
        <taxon>Amycolatopsis</taxon>
    </lineage>
</organism>
<evidence type="ECO:0000256" key="1">
    <source>
        <dbReference type="SAM" id="MobiDB-lite"/>
    </source>
</evidence>
<accession>A0A9Y2IN33</accession>
<dbReference type="RefSeq" id="WP_285972235.1">
    <property type="nucleotide sequence ID" value="NZ_CP127294.1"/>
</dbReference>
<keyword evidence="4" id="KW-1185">Reference proteome</keyword>
<keyword evidence="2" id="KW-0472">Membrane</keyword>
<evidence type="ECO:0000313" key="3">
    <source>
        <dbReference type="EMBL" id="WIX81648.1"/>
    </source>
</evidence>
<keyword evidence="2" id="KW-0812">Transmembrane</keyword>
<proteinExistence type="predicted"/>
<protein>
    <submittedName>
        <fullName evidence="3">Uncharacterized protein</fullName>
    </submittedName>
</protein>
<reference evidence="3 4" key="1">
    <citation type="submission" date="2023-06" db="EMBL/GenBank/DDBJ databases">
        <authorList>
            <person name="Oyuntsetseg B."/>
            <person name="Kim S.B."/>
        </authorList>
    </citation>
    <scope>NUCLEOTIDE SEQUENCE [LARGE SCALE GENOMIC DNA]</scope>
    <source>
        <strain evidence="3 4">2-15</strain>
    </source>
</reference>
<dbReference type="Proteomes" id="UP001236014">
    <property type="component" value="Chromosome"/>
</dbReference>
<dbReference type="EMBL" id="CP127294">
    <property type="protein sequence ID" value="WIX81648.1"/>
    <property type="molecule type" value="Genomic_DNA"/>
</dbReference>
<gene>
    <name evidence="3" type="ORF">QRX50_13240</name>
</gene>
<feature type="region of interest" description="Disordered" evidence="1">
    <location>
        <begin position="1"/>
        <end position="29"/>
    </location>
</feature>
<keyword evidence="2" id="KW-1133">Transmembrane helix</keyword>
<feature type="transmembrane region" description="Helical" evidence="2">
    <location>
        <begin position="59"/>
        <end position="79"/>
    </location>
</feature>
<dbReference type="AlphaFoldDB" id="A0A9Y2IN33"/>
<name>A0A9Y2IN33_9PSEU</name>
<sequence>MPDVTTKARLRKNANATPSGGEPRAAGPGSLPVQAGAAFSAGAHPWLGLLGAVLGSWQWTLRASIIAGEVLFVVLAVFAPAAHSVGGNAANAGIAGLALAAFARRRRGGGRHRKTTR</sequence>
<evidence type="ECO:0000313" key="4">
    <source>
        <dbReference type="Proteomes" id="UP001236014"/>
    </source>
</evidence>